<organism evidence="2 3">
    <name type="scientific">Celeribacter neptunius</name>
    <dbReference type="NCBI Taxonomy" id="588602"/>
    <lineage>
        <taxon>Bacteria</taxon>
        <taxon>Pseudomonadati</taxon>
        <taxon>Pseudomonadota</taxon>
        <taxon>Alphaproteobacteria</taxon>
        <taxon>Rhodobacterales</taxon>
        <taxon>Roseobacteraceae</taxon>
        <taxon>Celeribacter</taxon>
    </lineage>
</organism>
<sequence length="209" mass="23124">HRPASGFFKKHTRPPKFFPKPLILWAFTTKLSAQTPTKIPKSQGKSVNHRAKTRLEIAIPHPKTDKSPKRTPAKIKNIPKRQRNSQKSHSQTRQRQRAATGIRRGPVHILCHRICVTGLQGTTLLTTEAGVIAGQRSAGTDLCLLQRHGGPGVACRLHRPESANRGSKHPKMHAGRVEGGRGFRDIALEAEHLNASRMSNPGAPARQFR</sequence>
<keyword evidence="3" id="KW-1185">Reference proteome</keyword>
<dbReference type="EMBL" id="FORH01000007">
    <property type="protein sequence ID" value="SFJ97642.1"/>
    <property type="molecule type" value="Genomic_DNA"/>
</dbReference>
<protein>
    <submittedName>
        <fullName evidence="2">Uncharacterized protein</fullName>
    </submittedName>
</protein>
<feature type="non-terminal residue" evidence="2">
    <location>
        <position position="1"/>
    </location>
</feature>
<dbReference type="Proteomes" id="UP000199630">
    <property type="component" value="Unassembled WGS sequence"/>
</dbReference>
<evidence type="ECO:0000313" key="2">
    <source>
        <dbReference type="EMBL" id="SFJ97642.1"/>
    </source>
</evidence>
<dbReference type="RefSeq" id="WP_218151385.1">
    <property type="nucleotide sequence ID" value="NZ_FORH01000007.1"/>
</dbReference>
<evidence type="ECO:0000313" key="3">
    <source>
        <dbReference type="Proteomes" id="UP000199630"/>
    </source>
</evidence>
<feature type="compositionally biased region" description="Basic residues" evidence="1">
    <location>
        <begin position="69"/>
        <end position="96"/>
    </location>
</feature>
<feature type="region of interest" description="Disordered" evidence="1">
    <location>
        <begin position="35"/>
        <end position="101"/>
    </location>
</feature>
<reference evidence="3" key="1">
    <citation type="submission" date="2016-10" db="EMBL/GenBank/DDBJ databases">
        <authorList>
            <person name="Varghese N."/>
            <person name="Submissions S."/>
        </authorList>
    </citation>
    <scope>NUCLEOTIDE SEQUENCE [LARGE SCALE GENOMIC DNA]</scope>
    <source>
        <strain evidence="3">DSM 26471</strain>
    </source>
</reference>
<proteinExistence type="predicted"/>
<dbReference type="AlphaFoldDB" id="A0A1I3VR64"/>
<evidence type="ECO:0000256" key="1">
    <source>
        <dbReference type="SAM" id="MobiDB-lite"/>
    </source>
</evidence>
<gene>
    <name evidence="2" type="ORF">SAMN04487991_3497</name>
</gene>
<accession>A0A1I3VR64</accession>
<name>A0A1I3VR64_9RHOB</name>